<dbReference type="AlphaFoldDB" id="A0A401GVL2"/>
<protein>
    <submittedName>
        <fullName evidence="3">Uncharacterized protein</fullName>
    </submittedName>
</protein>
<dbReference type="GeneID" id="38783136"/>
<dbReference type="EMBL" id="BFAD01000009">
    <property type="protein sequence ID" value="GBE86219.1"/>
    <property type="molecule type" value="Genomic_DNA"/>
</dbReference>
<dbReference type="RefSeq" id="XP_027617132.1">
    <property type="nucleotide sequence ID" value="XM_027761331.1"/>
</dbReference>
<keyword evidence="2" id="KW-1133">Transmembrane helix</keyword>
<sequence length="272" mass="30907">MRIFAHDRFIAGYHMGLSQADSEQDSYFDRVRGPYFSEGAGTGTRILETISYWTHHAWSTRSAQAWTRRVNQLILEIQHVSPHDIDIVVTPMSRGLNMNMWEKVSNSFSLVASCMVIARLATVRSKPLSVWFNCLMALSICGAAVTGSFRRYQYVTYPCTILDKSGTVLASANPSRAKLFMERDLKAEYIKTVKMLIKTSESMIEKLAVLRSHHESHELEGHGVLDAVDTFIQTLKRNIEEMKGRVIAMERKIEILDAEIEAASRTTKEREV</sequence>
<name>A0A401GVL2_9APHY</name>
<proteinExistence type="predicted"/>
<evidence type="ECO:0000313" key="3">
    <source>
        <dbReference type="EMBL" id="GBE86219.1"/>
    </source>
</evidence>
<accession>A0A401GVL2</accession>
<dbReference type="OrthoDB" id="2752228at2759"/>
<feature type="transmembrane region" description="Helical" evidence="2">
    <location>
        <begin position="128"/>
        <end position="149"/>
    </location>
</feature>
<dbReference type="Proteomes" id="UP000287166">
    <property type="component" value="Unassembled WGS sequence"/>
</dbReference>
<gene>
    <name evidence="3" type="ORF">SCP_0900980</name>
</gene>
<organism evidence="3 4">
    <name type="scientific">Sparassis crispa</name>
    <dbReference type="NCBI Taxonomy" id="139825"/>
    <lineage>
        <taxon>Eukaryota</taxon>
        <taxon>Fungi</taxon>
        <taxon>Dikarya</taxon>
        <taxon>Basidiomycota</taxon>
        <taxon>Agaricomycotina</taxon>
        <taxon>Agaricomycetes</taxon>
        <taxon>Polyporales</taxon>
        <taxon>Sparassidaceae</taxon>
        <taxon>Sparassis</taxon>
    </lineage>
</organism>
<feature type="transmembrane region" description="Helical" evidence="2">
    <location>
        <begin position="104"/>
        <end position="122"/>
    </location>
</feature>
<evidence type="ECO:0000256" key="2">
    <source>
        <dbReference type="SAM" id="Phobius"/>
    </source>
</evidence>
<keyword evidence="2" id="KW-0472">Membrane</keyword>
<evidence type="ECO:0000256" key="1">
    <source>
        <dbReference type="SAM" id="Coils"/>
    </source>
</evidence>
<keyword evidence="2" id="KW-0812">Transmembrane</keyword>
<evidence type="ECO:0000313" key="4">
    <source>
        <dbReference type="Proteomes" id="UP000287166"/>
    </source>
</evidence>
<reference evidence="3 4" key="1">
    <citation type="journal article" date="2018" name="Sci. Rep.">
        <title>Genome sequence of the cauliflower mushroom Sparassis crispa (Hanabiratake) and its association with beneficial usage.</title>
        <authorList>
            <person name="Kiyama R."/>
            <person name="Furutani Y."/>
            <person name="Kawaguchi K."/>
            <person name="Nakanishi T."/>
        </authorList>
    </citation>
    <scope>NUCLEOTIDE SEQUENCE [LARGE SCALE GENOMIC DNA]</scope>
</reference>
<feature type="coiled-coil region" evidence="1">
    <location>
        <begin position="232"/>
        <end position="266"/>
    </location>
</feature>
<keyword evidence="4" id="KW-1185">Reference proteome</keyword>
<keyword evidence="1" id="KW-0175">Coiled coil</keyword>
<dbReference type="InParanoid" id="A0A401GVL2"/>
<comment type="caution">
    <text evidence="3">The sequence shown here is derived from an EMBL/GenBank/DDBJ whole genome shotgun (WGS) entry which is preliminary data.</text>
</comment>